<dbReference type="GO" id="GO:0099122">
    <property type="term" value="F:RNA polymerase II C-terminal domain binding"/>
    <property type="evidence" value="ECO:0007669"/>
    <property type="project" value="InterPro"/>
</dbReference>
<feature type="compositionally biased region" description="Polar residues" evidence="1">
    <location>
        <begin position="24"/>
        <end position="33"/>
    </location>
</feature>
<proteinExistence type="predicted"/>
<dbReference type="Gene3D" id="2.20.70.10">
    <property type="match status" value="1"/>
</dbReference>
<keyword evidence="4" id="KW-1185">Reference proteome</keyword>
<dbReference type="PROSITE" id="PS50020">
    <property type="entry name" value="WW_DOMAIN_2"/>
    <property type="match status" value="1"/>
</dbReference>
<dbReference type="STRING" id="188477.A0A433UDX3"/>
<dbReference type="GO" id="GO:0016422">
    <property type="term" value="F:mRNA (2'-O-methyladenosine-N6-)-methyltransferase activity"/>
    <property type="evidence" value="ECO:0007669"/>
    <property type="project" value="InterPro"/>
</dbReference>
<dbReference type="AlphaFoldDB" id="A0A433UDX3"/>
<feature type="domain" description="WW" evidence="2">
    <location>
        <begin position="85"/>
        <end position="119"/>
    </location>
</feature>
<feature type="region of interest" description="Disordered" evidence="1">
    <location>
        <begin position="1"/>
        <end position="82"/>
    </location>
</feature>
<accession>A0A433UDX3</accession>
<dbReference type="PANTHER" id="PTHR21727">
    <property type="entry name" value="PHOSPHORYLATED CTD INTERACTING FACTOR 1"/>
    <property type="match status" value="1"/>
</dbReference>
<dbReference type="OrthoDB" id="193787at2759"/>
<dbReference type="InterPro" id="IPR039881">
    <property type="entry name" value="PCIF1-like"/>
</dbReference>
<dbReference type="InterPro" id="IPR022035">
    <property type="entry name" value="PCIF1_WW"/>
</dbReference>
<evidence type="ECO:0000313" key="3">
    <source>
        <dbReference type="EMBL" id="RUS91979.1"/>
    </source>
</evidence>
<dbReference type="Proteomes" id="UP000271974">
    <property type="component" value="Unassembled WGS sequence"/>
</dbReference>
<dbReference type="PANTHER" id="PTHR21727:SF0">
    <property type="entry name" value="MRNA (2'-O-METHYLADENOSINE-N(6)-)-METHYLTRANSFERASE"/>
    <property type="match status" value="1"/>
</dbReference>
<dbReference type="FunFam" id="2.20.70.10:FF:000036">
    <property type="entry name" value="Phosphorylated CTD-interacting factor 1"/>
    <property type="match status" value="1"/>
</dbReference>
<dbReference type="Gene3D" id="1.20.1270.10">
    <property type="match status" value="1"/>
</dbReference>
<dbReference type="GO" id="GO:0005634">
    <property type="term" value="C:nucleus"/>
    <property type="evidence" value="ECO:0007669"/>
    <property type="project" value="TreeGrafter"/>
</dbReference>
<reference evidence="3 4" key="1">
    <citation type="submission" date="2019-01" db="EMBL/GenBank/DDBJ databases">
        <title>A draft genome assembly of the solar-powered sea slug Elysia chlorotica.</title>
        <authorList>
            <person name="Cai H."/>
            <person name="Li Q."/>
            <person name="Fang X."/>
            <person name="Li J."/>
            <person name="Curtis N.E."/>
            <person name="Altenburger A."/>
            <person name="Shibata T."/>
            <person name="Feng M."/>
            <person name="Maeda T."/>
            <person name="Schwartz J.A."/>
            <person name="Shigenobu S."/>
            <person name="Lundholm N."/>
            <person name="Nishiyama T."/>
            <person name="Yang H."/>
            <person name="Hasebe M."/>
            <person name="Li S."/>
            <person name="Pierce S.K."/>
            <person name="Wang J."/>
        </authorList>
    </citation>
    <scope>NUCLEOTIDE SEQUENCE [LARGE SCALE GENOMIC DNA]</scope>
    <source>
        <strain evidence="3">EC2010</strain>
        <tissue evidence="3">Whole organism of an adult</tissue>
    </source>
</reference>
<dbReference type="InterPro" id="IPR029048">
    <property type="entry name" value="HSP70_C_sf"/>
</dbReference>
<organism evidence="3 4">
    <name type="scientific">Elysia chlorotica</name>
    <name type="common">Eastern emerald elysia</name>
    <name type="synonym">Sea slug</name>
    <dbReference type="NCBI Taxonomy" id="188477"/>
    <lineage>
        <taxon>Eukaryota</taxon>
        <taxon>Metazoa</taxon>
        <taxon>Spiralia</taxon>
        <taxon>Lophotrochozoa</taxon>
        <taxon>Mollusca</taxon>
        <taxon>Gastropoda</taxon>
        <taxon>Heterobranchia</taxon>
        <taxon>Euthyneura</taxon>
        <taxon>Panpulmonata</taxon>
        <taxon>Sacoglossa</taxon>
        <taxon>Placobranchoidea</taxon>
        <taxon>Plakobranchidae</taxon>
        <taxon>Elysia</taxon>
    </lineage>
</organism>
<dbReference type="SMART" id="SM00456">
    <property type="entry name" value="WW"/>
    <property type="match status" value="1"/>
</dbReference>
<dbReference type="SUPFAM" id="SSF51045">
    <property type="entry name" value="WW domain"/>
    <property type="match status" value="1"/>
</dbReference>
<dbReference type="InterPro" id="IPR001202">
    <property type="entry name" value="WW_dom"/>
</dbReference>
<dbReference type="Pfam" id="PF00397">
    <property type="entry name" value="WW"/>
    <property type="match status" value="1"/>
</dbReference>
<evidence type="ECO:0000256" key="1">
    <source>
        <dbReference type="SAM" id="MobiDB-lite"/>
    </source>
</evidence>
<feature type="compositionally biased region" description="Low complexity" evidence="1">
    <location>
        <begin position="11"/>
        <end position="23"/>
    </location>
</feature>
<protein>
    <recommendedName>
        <fullName evidence="2">WW domain-containing protein</fullName>
    </recommendedName>
</protein>
<dbReference type="Pfam" id="PF12237">
    <property type="entry name" value="PCIF1_WW"/>
    <property type="match status" value="1"/>
</dbReference>
<dbReference type="EMBL" id="RQTK01000003">
    <property type="protein sequence ID" value="RUS91979.1"/>
    <property type="molecule type" value="Genomic_DNA"/>
</dbReference>
<evidence type="ECO:0000259" key="2">
    <source>
        <dbReference type="PROSITE" id="PS50020"/>
    </source>
</evidence>
<gene>
    <name evidence="3" type="ORF">EGW08_000192</name>
</gene>
<feature type="compositionally biased region" description="Polar residues" evidence="1">
    <location>
        <begin position="44"/>
        <end position="64"/>
    </location>
</feature>
<feature type="region of interest" description="Disordered" evidence="1">
    <location>
        <begin position="133"/>
        <end position="153"/>
    </location>
</feature>
<comment type="caution">
    <text evidence="3">The sequence shown here is derived from an EMBL/GenBank/DDBJ whole genome shotgun (WGS) entry which is preliminary data.</text>
</comment>
<dbReference type="CDD" id="cd00201">
    <property type="entry name" value="WW"/>
    <property type="match status" value="1"/>
</dbReference>
<evidence type="ECO:0000313" key="4">
    <source>
        <dbReference type="Proteomes" id="UP000271974"/>
    </source>
</evidence>
<name>A0A433UDX3_ELYCH</name>
<dbReference type="InterPro" id="IPR036020">
    <property type="entry name" value="WW_dom_sf"/>
</dbReference>
<sequence length="695" mass="78889">MSGPLSVELRSTSSMASSEADSANNINTPSSESGHIEGLVSLSGVPTTSGTAGTSGMDRQNSAGSHPGSPMSPLSPDPVHDLPPELLQAGWRKFWSRREGRPYYFNKVTNESLWETPTLALLHDPMTDPLGINTDDTNSAPVPGSQDKRLSRPSTEINPLASIMKRRASNELCVGSPLKKAQLNYKPFWNFDIPTNAVIKERAPLHLPPPHPEIESFRSALVLKLRQIYEELCHQRENIEAPIDSFNRWLLERKVVDKGKDPLLPSECSSELSQSLVHEIMNDIPVKLVKPKFSADARKQLFRYAEAAKKMIESRKASPEGRKVVKWNVEDTFKWLRKRHNASYDDYLERLTHLKRQCEPHLYDAAEDSVKGIVSKVYKISAENAQKIQEKTWELFKEQNIAEGSPLAEPTHPRLTYCYAVQLSIPSPRLPVIERVLENEVAQLRYKTDTMKMNQEHFWKMEQLYGLNCRDDPRFDNFLARVWCLLKRYQSYFGTNQNEGKGNQGALTPALMECLHRIFGVTFECFASPFNCYFRQYCSAFPDTDGFFGSRGPFLDFYPTSGSFEANPPFSDELMEAMVDHMESLLTETSEPLSFIVFIPDWRDPPTEALIRLESSKFMRKSFVCPPFEHEYRHGFQHLPVAKSEMSSKAVFGTLVVFLQNEAGFKRWTPTPEKIKELVMASKPKDPIATPSPPS</sequence>